<feature type="transmembrane region" description="Helical" evidence="1">
    <location>
        <begin position="110"/>
        <end position="129"/>
    </location>
</feature>
<dbReference type="EMBL" id="JAGKSP010000033">
    <property type="protein sequence ID" value="MBP3967176.1"/>
    <property type="molecule type" value="Genomic_DNA"/>
</dbReference>
<feature type="transmembrane region" description="Helical" evidence="1">
    <location>
        <begin position="185"/>
        <end position="205"/>
    </location>
</feature>
<keyword evidence="1" id="KW-0812">Transmembrane</keyword>
<feature type="transmembrane region" description="Helical" evidence="1">
    <location>
        <begin position="31"/>
        <end position="51"/>
    </location>
</feature>
<reference evidence="2 3" key="1">
    <citation type="submission" date="2021-04" db="EMBL/GenBank/DDBJ databases">
        <title>Paenibacillus sp. DLE-14 whole genome sequence.</title>
        <authorList>
            <person name="Ham Y.J."/>
        </authorList>
    </citation>
    <scope>NUCLEOTIDE SEQUENCE [LARGE SCALE GENOMIC DNA]</scope>
    <source>
        <strain evidence="2 3">DLE-14</strain>
    </source>
</reference>
<keyword evidence="1" id="KW-0472">Membrane</keyword>
<comment type="caution">
    <text evidence="2">The sequence shown here is derived from an EMBL/GenBank/DDBJ whole genome shotgun (WGS) entry which is preliminary data.</text>
</comment>
<organism evidence="2 3">
    <name type="scientific">Paenibacillus lignilyticus</name>
    <dbReference type="NCBI Taxonomy" id="1172615"/>
    <lineage>
        <taxon>Bacteria</taxon>
        <taxon>Bacillati</taxon>
        <taxon>Bacillota</taxon>
        <taxon>Bacilli</taxon>
        <taxon>Bacillales</taxon>
        <taxon>Paenibacillaceae</taxon>
        <taxon>Paenibacillus</taxon>
    </lineage>
</organism>
<feature type="transmembrane region" description="Helical" evidence="1">
    <location>
        <begin position="7"/>
        <end position="25"/>
    </location>
</feature>
<evidence type="ECO:0008006" key="4">
    <source>
        <dbReference type="Google" id="ProtNLM"/>
    </source>
</evidence>
<dbReference type="Proteomes" id="UP000673394">
    <property type="component" value="Unassembled WGS sequence"/>
</dbReference>
<feature type="transmembrane region" description="Helical" evidence="1">
    <location>
        <begin position="135"/>
        <end position="152"/>
    </location>
</feature>
<keyword evidence="1" id="KW-1133">Transmembrane helix</keyword>
<evidence type="ECO:0000256" key="1">
    <source>
        <dbReference type="SAM" id="Phobius"/>
    </source>
</evidence>
<feature type="transmembrane region" description="Helical" evidence="1">
    <location>
        <begin position="159"/>
        <end position="179"/>
    </location>
</feature>
<gene>
    <name evidence="2" type="ORF">I8J30_31355</name>
</gene>
<sequence>MTSPRVAFAVMGSLMSIAFLILVNHLTSPGYLWVIHPAFAIIQWPIAMYFAASGRLKAYSAVTSLLIILYLIVENLSQSPEHPWFLYPAFAIIWWPIIMYAGRFAGTLRMALIGSFCIIISYGALNLLLSPQFPWIIFPAYVALWWPMSIYFSRSRKWFEYALCASLLTSALFIVLNAVTSPDHIWAVYPIFAVIWWPLSMHYYAKRPPI</sequence>
<dbReference type="RefSeq" id="WP_210664298.1">
    <property type="nucleotide sequence ID" value="NZ_JAGKSP010000033.1"/>
</dbReference>
<evidence type="ECO:0000313" key="2">
    <source>
        <dbReference type="EMBL" id="MBP3967176.1"/>
    </source>
</evidence>
<name>A0ABS5CMT8_9BACL</name>
<protein>
    <recommendedName>
        <fullName evidence="4">Tryptophan-rich sensory protein</fullName>
    </recommendedName>
</protein>
<proteinExistence type="predicted"/>
<keyword evidence="3" id="KW-1185">Reference proteome</keyword>
<evidence type="ECO:0000313" key="3">
    <source>
        <dbReference type="Proteomes" id="UP000673394"/>
    </source>
</evidence>
<feature type="transmembrane region" description="Helical" evidence="1">
    <location>
        <begin position="85"/>
        <end position="103"/>
    </location>
</feature>
<feature type="transmembrane region" description="Helical" evidence="1">
    <location>
        <begin position="58"/>
        <end position="73"/>
    </location>
</feature>
<accession>A0ABS5CMT8</accession>